<evidence type="ECO:0008006" key="3">
    <source>
        <dbReference type="Google" id="ProtNLM"/>
    </source>
</evidence>
<name>A0A9P3FL76_9PEZI</name>
<reference evidence="1 2" key="1">
    <citation type="submission" date="2021-01" db="EMBL/GenBank/DDBJ databases">
        <title>Cercospora kikuchii MAFF 305040 whole genome shotgun sequence.</title>
        <authorList>
            <person name="Kashiwa T."/>
            <person name="Suzuki T."/>
        </authorList>
    </citation>
    <scope>NUCLEOTIDE SEQUENCE [LARGE SCALE GENOMIC DNA]</scope>
    <source>
        <strain evidence="1 2">MAFF 305040</strain>
    </source>
</reference>
<evidence type="ECO:0000313" key="1">
    <source>
        <dbReference type="EMBL" id="GIZ48854.1"/>
    </source>
</evidence>
<accession>A0A9P3FL76</accession>
<organism evidence="1 2">
    <name type="scientific">Cercospora kikuchii</name>
    <dbReference type="NCBI Taxonomy" id="84275"/>
    <lineage>
        <taxon>Eukaryota</taxon>
        <taxon>Fungi</taxon>
        <taxon>Dikarya</taxon>
        <taxon>Ascomycota</taxon>
        <taxon>Pezizomycotina</taxon>
        <taxon>Dothideomycetes</taxon>
        <taxon>Dothideomycetidae</taxon>
        <taxon>Mycosphaerellales</taxon>
        <taxon>Mycosphaerellaceae</taxon>
        <taxon>Cercospora</taxon>
    </lineage>
</organism>
<dbReference type="OrthoDB" id="3800738at2759"/>
<dbReference type="Proteomes" id="UP000825890">
    <property type="component" value="Unassembled WGS sequence"/>
</dbReference>
<dbReference type="AlphaFoldDB" id="A0A9P3FL76"/>
<proteinExistence type="predicted"/>
<dbReference type="GeneID" id="68297473"/>
<dbReference type="RefSeq" id="XP_044663341.1">
    <property type="nucleotide sequence ID" value="XM_044807406.1"/>
</dbReference>
<dbReference type="SUPFAM" id="SSF81383">
    <property type="entry name" value="F-box domain"/>
    <property type="match status" value="1"/>
</dbReference>
<dbReference type="EMBL" id="BOLY01000008">
    <property type="protein sequence ID" value="GIZ48854.1"/>
    <property type="molecule type" value="Genomic_DNA"/>
</dbReference>
<evidence type="ECO:0000313" key="2">
    <source>
        <dbReference type="Proteomes" id="UP000825890"/>
    </source>
</evidence>
<protein>
    <recommendedName>
        <fullName evidence="3">F-box domain-containing protein</fullName>
    </recommendedName>
</protein>
<comment type="caution">
    <text evidence="1">The sequence shown here is derived from an EMBL/GenBank/DDBJ whole genome shotgun (WGS) entry which is preliminary data.</text>
</comment>
<dbReference type="InterPro" id="IPR036047">
    <property type="entry name" value="F-box-like_dom_sf"/>
</dbReference>
<gene>
    <name evidence="1" type="ORF">CKM354_001189800</name>
</gene>
<sequence length="186" mass="20851">MTTAVEAILATAELLEAIFLQLEPKMRLTLQRVNKTWKSAIEACPTLQEALSLRPIPVKMLLNVPVFLCWDHKTTRSFVLGFIDPPTFERNPFVRGSSMYATQFPKISQPGIKASWCDMLVSQPPPSHVFMSYGKLCEEYLPGHPGTVVANAEGVRISQIFDEWEVPRRMHDENDGEGDVSYPASG</sequence>
<keyword evidence="2" id="KW-1185">Reference proteome</keyword>